<dbReference type="InterPro" id="IPR043502">
    <property type="entry name" value="DNA/RNA_pol_sf"/>
</dbReference>
<sequence>MCEYPPAKEARGPYETELRGWIDHCWLLSNDENRSGPSKGLVAVVQRSKKEVRPMMDFREMNAHFEAYTANAAVCAEKLRNWRRMEMNLAMVDLSNGYLQVRLDESLLPYQTVIFNGRRYCLIRLDFGLNVAPLVMRTLLNHVLFLHPKKGTSAHVDDILVNENIVSAREVHSAQYRLSFKAPDNVADGARVLGLLVWCSCPVFSFGVGCFCSVTVVKRNIRHLTEDRPRQIHRTNKGKTSDKRPAENNGGSDQSIGGR</sequence>
<dbReference type="WBParaSite" id="TMUE_0000000231.1">
    <property type="protein sequence ID" value="TMUE_0000000231.1"/>
    <property type="gene ID" value="WBGene00296172"/>
</dbReference>
<feature type="region of interest" description="Disordered" evidence="1">
    <location>
        <begin position="227"/>
        <end position="259"/>
    </location>
</feature>
<feature type="compositionally biased region" description="Polar residues" evidence="1">
    <location>
        <begin position="249"/>
        <end position="259"/>
    </location>
</feature>
<accession>A0A5S6PZ36</accession>
<dbReference type="Gene3D" id="3.30.70.270">
    <property type="match status" value="1"/>
</dbReference>
<name>A0A5S6PZ36_TRIMR</name>
<reference evidence="2" key="1">
    <citation type="submission" date="2013-11" db="EMBL/GenBank/DDBJ databases">
        <authorList>
            <person name="Aslett M."/>
        </authorList>
    </citation>
    <scope>NUCLEOTIDE SEQUENCE [LARGE SCALE GENOMIC DNA]</scope>
    <source>
        <strain evidence="2">Edinburgh</strain>
    </source>
</reference>
<dbReference type="InterPro" id="IPR043128">
    <property type="entry name" value="Rev_trsase/Diguanyl_cyclase"/>
</dbReference>
<dbReference type="AlphaFoldDB" id="A0A5S6PZ36"/>
<evidence type="ECO:0000256" key="1">
    <source>
        <dbReference type="SAM" id="MobiDB-lite"/>
    </source>
</evidence>
<keyword evidence="2" id="KW-1185">Reference proteome</keyword>
<dbReference type="Gene3D" id="3.10.10.10">
    <property type="entry name" value="HIV Type 1 Reverse Transcriptase, subunit A, domain 1"/>
    <property type="match status" value="1"/>
</dbReference>
<proteinExistence type="predicted"/>
<evidence type="ECO:0000313" key="3">
    <source>
        <dbReference type="WBParaSite" id="TMUE_0000000231.1"/>
    </source>
</evidence>
<dbReference type="SUPFAM" id="SSF56672">
    <property type="entry name" value="DNA/RNA polymerases"/>
    <property type="match status" value="1"/>
</dbReference>
<dbReference type="Proteomes" id="UP000046395">
    <property type="component" value="Unassembled WGS sequence"/>
</dbReference>
<protein>
    <submittedName>
        <fullName evidence="3 4">Reverse transcriptase domain-containing protein</fullName>
    </submittedName>
</protein>
<reference evidence="3 4" key="3">
    <citation type="submission" date="2019-12" db="UniProtKB">
        <authorList>
            <consortium name="WormBaseParasite"/>
        </authorList>
    </citation>
    <scope>IDENTIFICATION</scope>
</reference>
<organism evidence="2 3">
    <name type="scientific">Trichuris muris</name>
    <name type="common">Mouse whipworm</name>
    <dbReference type="NCBI Taxonomy" id="70415"/>
    <lineage>
        <taxon>Eukaryota</taxon>
        <taxon>Metazoa</taxon>
        <taxon>Ecdysozoa</taxon>
        <taxon>Nematoda</taxon>
        <taxon>Enoplea</taxon>
        <taxon>Dorylaimia</taxon>
        <taxon>Trichinellida</taxon>
        <taxon>Trichuridae</taxon>
        <taxon>Trichuris</taxon>
    </lineage>
</organism>
<evidence type="ECO:0000313" key="4">
    <source>
        <dbReference type="WBParaSite" id="TMUE_3000014927.1"/>
    </source>
</evidence>
<evidence type="ECO:0000313" key="2">
    <source>
        <dbReference type="Proteomes" id="UP000046395"/>
    </source>
</evidence>
<dbReference type="STRING" id="70415.A0A5S6PZ36"/>
<dbReference type="WBParaSite" id="TMUE_3000014927.1">
    <property type="protein sequence ID" value="TMUE_3000014927.1"/>
    <property type="gene ID" value="WBGene00293583"/>
</dbReference>
<reference evidence="2" key="2">
    <citation type="submission" date="2014-03" db="EMBL/GenBank/DDBJ databases">
        <title>The whipworm genome and dual-species transcriptomics of an intimate host-pathogen interaction.</title>
        <authorList>
            <person name="Foth B.J."/>
            <person name="Tsai I.J."/>
            <person name="Reid A.J."/>
            <person name="Bancroft A.J."/>
            <person name="Nichol S."/>
            <person name="Tracey A."/>
            <person name="Holroyd N."/>
            <person name="Cotton J.A."/>
            <person name="Stanley E.J."/>
            <person name="Zarowiecki M."/>
            <person name="Liu J.Z."/>
            <person name="Huckvale T."/>
            <person name="Cooper P.J."/>
            <person name="Grencis R.K."/>
            <person name="Berriman M."/>
        </authorList>
    </citation>
    <scope>NUCLEOTIDE SEQUENCE [LARGE SCALE GENOMIC DNA]</scope>
    <source>
        <strain evidence="2">Edinburgh</strain>
    </source>
</reference>